<dbReference type="PANTHER" id="PTHR43547:SF2">
    <property type="entry name" value="HYBRID SIGNAL TRANSDUCTION HISTIDINE KINASE C"/>
    <property type="match status" value="1"/>
</dbReference>
<dbReference type="SMART" id="SM00448">
    <property type="entry name" value="REC"/>
    <property type="match status" value="1"/>
</dbReference>
<dbReference type="SUPFAM" id="SSF52172">
    <property type="entry name" value="CheY-like"/>
    <property type="match status" value="1"/>
</dbReference>
<evidence type="ECO:0000256" key="6">
    <source>
        <dbReference type="ARBA" id="ARBA00023163"/>
    </source>
</evidence>
<feature type="domain" description="Histidine kinase" evidence="10">
    <location>
        <begin position="840"/>
        <end position="1057"/>
    </location>
</feature>
<evidence type="ECO:0000313" key="13">
    <source>
        <dbReference type="Proteomes" id="UP001221558"/>
    </source>
</evidence>
<dbReference type="SUPFAM" id="SSF55874">
    <property type="entry name" value="ATPase domain of HSP90 chaperone/DNA topoisomerase II/histidine kinase"/>
    <property type="match status" value="1"/>
</dbReference>
<dbReference type="Gene3D" id="1.10.10.60">
    <property type="entry name" value="Homeodomain-like"/>
    <property type="match status" value="1"/>
</dbReference>
<feature type="modified residue" description="4-aspartylphosphate" evidence="7">
    <location>
        <position position="1133"/>
    </location>
</feature>
<dbReference type="Pfam" id="PF12833">
    <property type="entry name" value="HTH_18"/>
    <property type="match status" value="1"/>
</dbReference>
<dbReference type="InterPro" id="IPR005467">
    <property type="entry name" value="His_kinase_dom"/>
</dbReference>
<dbReference type="SUPFAM" id="SSF46689">
    <property type="entry name" value="Homeodomain-like"/>
    <property type="match status" value="1"/>
</dbReference>
<dbReference type="InterPro" id="IPR011110">
    <property type="entry name" value="Reg_prop"/>
</dbReference>
<dbReference type="SMART" id="SM00387">
    <property type="entry name" value="HATPase_c"/>
    <property type="match status" value="1"/>
</dbReference>
<dbReference type="Gene3D" id="2.60.40.10">
    <property type="entry name" value="Immunoglobulins"/>
    <property type="match status" value="1"/>
</dbReference>
<keyword evidence="13" id="KW-1185">Reference proteome</keyword>
<protein>
    <recommendedName>
        <fullName evidence="2">histidine kinase</fullName>
        <ecNumber evidence="2">2.7.13.3</ecNumber>
    </recommendedName>
</protein>
<name>A0ABY7WGS3_9SPHI</name>
<dbReference type="SUPFAM" id="SSF47384">
    <property type="entry name" value="Homodimeric domain of signal transducing histidine kinase"/>
    <property type="match status" value="1"/>
</dbReference>
<dbReference type="InterPro" id="IPR015943">
    <property type="entry name" value="WD40/YVTN_repeat-like_dom_sf"/>
</dbReference>
<dbReference type="InterPro" id="IPR009057">
    <property type="entry name" value="Homeodomain-like_sf"/>
</dbReference>
<dbReference type="InterPro" id="IPR036890">
    <property type="entry name" value="HATPase_C_sf"/>
</dbReference>
<evidence type="ECO:0000256" key="2">
    <source>
        <dbReference type="ARBA" id="ARBA00012438"/>
    </source>
</evidence>
<keyword evidence="5" id="KW-0238">DNA-binding</keyword>
<dbReference type="Gene3D" id="3.30.565.10">
    <property type="entry name" value="Histidine kinase-like ATPase, C-terminal domain"/>
    <property type="match status" value="1"/>
</dbReference>
<dbReference type="InterPro" id="IPR001789">
    <property type="entry name" value="Sig_transdc_resp-reg_receiver"/>
</dbReference>
<dbReference type="SMART" id="SM00388">
    <property type="entry name" value="HisKA"/>
    <property type="match status" value="1"/>
</dbReference>
<evidence type="ECO:0000256" key="7">
    <source>
        <dbReference type="PROSITE-ProRule" id="PRU00169"/>
    </source>
</evidence>
<dbReference type="InterPro" id="IPR003661">
    <property type="entry name" value="HisK_dim/P_dom"/>
</dbReference>
<dbReference type="PANTHER" id="PTHR43547">
    <property type="entry name" value="TWO-COMPONENT HISTIDINE KINASE"/>
    <property type="match status" value="1"/>
</dbReference>
<dbReference type="CDD" id="cd00082">
    <property type="entry name" value="HisKA"/>
    <property type="match status" value="1"/>
</dbReference>
<dbReference type="EC" id="2.7.13.3" evidence="2"/>
<accession>A0ABY7WGS3</accession>
<feature type="transmembrane region" description="Helical" evidence="8">
    <location>
        <begin position="789"/>
        <end position="808"/>
    </location>
</feature>
<dbReference type="InterPro" id="IPR018062">
    <property type="entry name" value="HTH_AraC-typ_CS"/>
</dbReference>
<feature type="domain" description="Response regulatory" evidence="11">
    <location>
        <begin position="1085"/>
        <end position="1200"/>
    </location>
</feature>
<dbReference type="SUPFAM" id="SSF50998">
    <property type="entry name" value="Quinoprotein alcohol dehydrogenase-like"/>
    <property type="match status" value="1"/>
</dbReference>
<evidence type="ECO:0000259" key="9">
    <source>
        <dbReference type="PROSITE" id="PS01124"/>
    </source>
</evidence>
<dbReference type="Gene3D" id="1.10.287.130">
    <property type="match status" value="1"/>
</dbReference>
<dbReference type="SMART" id="SM00342">
    <property type="entry name" value="HTH_ARAC"/>
    <property type="match status" value="1"/>
</dbReference>
<dbReference type="Pfam" id="PF07494">
    <property type="entry name" value="Reg_prop"/>
    <property type="match status" value="4"/>
</dbReference>
<evidence type="ECO:0000259" key="10">
    <source>
        <dbReference type="PROSITE" id="PS50109"/>
    </source>
</evidence>
<dbReference type="Gene3D" id="2.130.10.10">
    <property type="entry name" value="YVTN repeat-like/Quinoprotein amine dehydrogenase"/>
    <property type="match status" value="2"/>
</dbReference>
<reference evidence="12 13" key="1">
    <citation type="submission" date="2023-02" db="EMBL/GenBank/DDBJ databases">
        <title>Genome sequence of Sphingobacterium sp. KACC 22765.</title>
        <authorList>
            <person name="Kim S."/>
            <person name="Heo J."/>
            <person name="Kwon S.-W."/>
        </authorList>
    </citation>
    <scope>NUCLEOTIDE SEQUENCE [LARGE SCALE GENOMIC DNA]</scope>
    <source>
        <strain evidence="12 13">KACC 22765</strain>
    </source>
</reference>
<dbReference type="PROSITE" id="PS50109">
    <property type="entry name" value="HIS_KIN"/>
    <property type="match status" value="1"/>
</dbReference>
<evidence type="ECO:0000256" key="3">
    <source>
        <dbReference type="ARBA" id="ARBA00022553"/>
    </source>
</evidence>
<dbReference type="InterPro" id="IPR011006">
    <property type="entry name" value="CheY-like_superfamily"/>
</dbReference>
<dbReference type="Pfam" id="PF00072">
    <property type="entry name" value="Response_reg"/>
    <property type="match status" value="1"/>
</dbReference>
<evidence type="ECO:0000256" key="8">
    <source>
        <dbReference type="SAM" id="Phobius"/>
    </source>
</evidence>
<dbReference type="InterPro" id="IPR036097">
    <property type="entry name" value="HisK_dim/P_sf"/>
</dbReference>
<keyword evidence="8" id="KW-0472">Membrane</keyword>
<dbReference type="Gene3D" id="3.40.50.2300">
    <property type="match status" value="1"/>
</dbReference>
<proteinExistence type="predicted"/>
<keyword evidence="8" id="KW-1133">Transmembrane helix</keyword>
<dbReference type="Pfam" id="PF07495">
    <property type="entry name" value="Y_Y_Y"/>
    <property type="match status" value="1"/>
</dbReference>
<keyword evidence="8" id="KW-0812">Transmembrane</keyword>
<dbReference type="Proteomes" id="UP001221558">
    <property type="component" value="Chromosome"/>
</dbReference>
<evidence type="ECO:0000259" key="11">
    <source>
        <dbReference type="PROSITE" id="PS50110"/>
    </source>
</evidence>
<evidence type="ECO:0000256" key="5">
    <source>
        <dbReference type="ARBA" id="ARBA00023125"/>
    </source>
</evidence>
<evidence type="ECO:0000256" key="4">
    <source>
        <dbReference type="ARBA" id="ARBA00023015"/>
    </source>
</evidence>
<dbReference type="InterPro" id="IPR011047">
    <property type="entry name" value="Quinoprotein_ADH-like_sf"/>
</dbReference>
<organism evidence="12 13">
    <name type="scientific">Sphingobacterium oryzagri</name>
    <dbReference type="NCBI Taxonomy" id="3025669"/>
    <lineage>
        <taxon>Bacteria</taxon>
        <taxon>Pseudomonadati</taxon>
        <taxon>Bacteroidota</taxon>
        <taxon>Sphingobacteriia</taxon>
        <taxon>Sphingobacteriales</taxon>
        <taxon>Sphingobacteriaceae</taxon>
        <taxon>Sphingobacterium</taxon>
    </lineage>
</organism>
<keyword evidence="3 7" id="KW-0597">Phosphoprotein</keyword>
<feature type="domain" description="HTH araC/xylS-type" evidence="9">
    <location>
        <begin position="1240"/>
        <end position="1339"/>
    </location>
</feature>
<dbReference type="Pfam" id="PF00512">
    <property type="entry name" value="HisKA"/>
    <property type="match status" value="1"/>
</dbReference>
<dbReference type="RefSeq" id="WP_274267111.1">
    <property type="nucleotide sequence ID" value="NZ_CP117880.1"/>
</dbReference>
<dbReference type="PRINTS" id="PR00344">
    <property type="entry name" value="BCTRLSENSOR"/>
</dbReference>
<dbReference type="InterPro" id="IPR013783">
    <property type="entry name" value="Ig-like_fold"/>
</dbReference>
<evidence type="ECO:0000313" key="12">
    <source>
        <dbReference type="EMBL" id="WDF68378.1"/>
    </source>
</evidence>
<dbReference type="CDD" id="cd17574">
    <property type="entry name" value="REC_OmpR"/>
    <property type="match status" value="1"/>
</dbReference>
<dbReference type="EMBL" id="CP117880">
    <property type="protein sequence ID" value="WDF68378.1"/>
    <property type="molecule type" value="Genomic_DNA"/>
</dbReference>
<dbReference type="PROSITE" id="PS00041">
    <property type="entry name" value="HTH_ARAC_FAMILY_1"/>
    <property type="match status" value="1"/>
</dbReference>
<dbReference type="PROSITE" id="PS50110">
    <property type="entry name" value="RESPONSE_REGULATORY"/>
    <property type="match status" value="1"/>
</dbReference>
<sequence length="1343" mass="152413">MDSIMRVWRVWLLCLGLLYGVTLLAQNNKATFLSLQEGLSNQQVLDIAHDDDGFVWIATELGLNRFASNSFVTYYKGEQADGHSINSNEINTLLYDRGQLYIGTRANGLNVLDVKQNKFSYYQHDPKDRNSIATNDITDIIKNRDGKLWLATYHQGLQLFDPVKQSFVSYNKKKLPALPENSIWALAEDAQGLVYIGHVNKGLTIFNPQNLDIQHLDGPMAGLPDPEIKALFCDQDNNIWIGTRKGLAVYHPKTKRIQHIPLAAQSKNHREPFIYSITAVDDALYIGAESAQVFVVRSRHNVLTQQQDVQHIHVVDLDRGRNASVQDIAPDRFGNIWMAIYDGGIGFISHLKPFFSIFPAKDNPQRHDLATVSGIFEDRDKKLWLATEGHGVVQLDAERTEQLVPPGGATDDFLLSAFQDSHQKKWFGMRKGGVTFFDPQTKRWQEIDLGEHVTEVRAIMEDSKGCIWFAAQQGLYGFDPKTGKVEKLLINQPMLGDYAPRTVIEDSKGRIWVGTYGQGLYVYNAADRRLLKRFSTENSLPNNSVNYLYRDRNNNMWIATNEGLVFQSVNKELGEMETIVPPTSSSWQHINAIAEDSNGNIWCSSKTGLLRYLPEDKRFLSYDEAFGLPLGGFINNSVGRDSQGRLYFGMHTGVCFFEPTAIPLKLKLSPIRISRFTVFHSGESLTQPDRYMSATRQIKLRHDENSFRIELAVMDYALNDLVEFSYKLEGRSDDWIFLGSEKNLDFRNIPYGEYNLCIRMRLRNDSWSNDYQRLSITIAAPYYLGNTAILLYILLGISIISILIFFYSRKIKAEAELRVKELQLAHDEKLHSERLNFYTNITHELRTPLTLILGPLDDLLQENQLASKQRGLLQVVQKSANRLFNLVNQLLEFRKVESQYKTLDLSAGFLGEMLRDLVQRYAELNTNPDLCIYADIPQPAVKTTFDGEIIQLIIDNLMSNAIKHTKKGHIIVRLRYAQDSLSTCALIEVEDSGCGVAADHLDKIFDKFYQVPRTAAQGTGVGLALVKELVAIHQGSLSVSSTMDQGTTFCLRLLTNAVEQPVEKISVQPLESEQQAQSPHTQRPLLLLVEDDVDLRSYLVALLRAQYDVMSAENGEAGFSQAKNHIPDLVISDIMMPDMDGFGLLARLKQERETSHIPFIFLTAKDTELDRQRGYELGVDSYLQKPVSGKLLQHRIDNLLAKRKTLYQEVLQQLTTAKDAPAISLESANEQSWRENAFVQDFVNIVEAHIEDEVLDASTLAERMHMSQSTLYRKLKGITGKNINQLVRKVRIHKAAELLRSGKYNITEVSFMVGINSAVYFRQCFKEEFGQLPSEYQKSQTPR</sequence>
<gene>
    <name evidence="12" type="ORF">PQ465_19050</name>
</gene>
<dbReference type="PROSITE" id="PS01124">
    <property type="entry name" value="HTH_ARAC_FAMILY_2"/>
    <property type="match status" value="1"/>
</dbReference>
<keyword evidence="6" id="KW-0804">Transcription</keyword>
<comment type="catalytic activity">
    <reaction evidence="1">
        <text>ATP + protein L-histidine = ADP + protein N-phospho-L-histidine.</text>
        <dbReference type="EC" id="2.7.13.3"/>
    </reaction>
</comment>
<keyword evidence="4" id="KW-0805">Transcription regulation</keyword>
<evidence type="ECO:0000256" key="1">
    <source>
        <dbReference type="ARBA" id="ARBA00000085"/>
    </source>
</evidence>
<dbReference type="InterPro" id="IPR004358">
    <property type="entry name" value="Sig_transdc_His_kin-like_C"/>
</dbReference>
<dbReference type="Pfam" id="PF02518">
    <property type="entry name" value="HATPase_c"/>
    <property type="match status" value="1"/>
</dbReference>
<dbReference type="InterPro" id="IPR011123">
    <property type="entry name" value="Y_Y_Y"/>
</dbReference>
<dbReference type="InterPro" id="IPR003594">
    <property type="entry name" value="HATPase_dom"/>
</dbReference>
<dbReference type="InterPro" id="IPR018060">
    <property type="entry name" value="HTH_AraC"/>
</dbReference>